<dbReference type="GO" id="GO:0030042">
    <property type="term" value="P:actin filament depolymerization"/>
    <property type="evidence" value="ECO:0007669"/>
    <property type="project" value="TreeGrafter"/>
</dbReference>
<dbReference type="AlphaFoldDB" id="A0A8C4NE88"/>
<organism evidence="5 6">
    <name type="scientific">Eptatretus burgeri</name>
    <name type="common">Inshore hagfish</name>
    <dbReference type="NCBI Taxonomy" id="7764"/>
    <lineage>
        <taxon>Eukaryota</taxon>
        <taxon>Metazoa</taxon>
        <taxon>Chordata</taxon>
        <taxon>Craniata</taxon>
        <taxon>Vertebrata</taxon>
        <taxon>Cyclostomata</taxon>
        <taxon>Myxini</taxon>
        <taxon>Myxiniformes</taxon>
        <taxon>Myxinidae</taxon>
        <taxon>Eptatretinae</taxon>
        <taxon>Eptatretus</taxon>
    </lineage>
</organism>
<dbReference type="GO" id="GO:0045214">
    <property type="term" value="P:sarcomere organization"/>
    <property type="evidence" value="ECO:0007669"/>
    <property type="project" value="TreeGrafter"/>
</dbReference>
<protein>
    <submittedName>
        <fullName evidence="5">WD repeat domain 1</fullName>
    </submittedName>
</protein>
<dbReference type="InterPro" id="IPR001680">
    <property type="entry name" value="WD40_rpt"/>
</dbReference>
<keyword evidence="2" id="KW-0677">Repeat</keyword>
<evidence type="ECO:0000256" key="4">
    <source>
        <dbReference type="PROSITE-ProRule" id="PRU00221"/>
    </source>
</evidence>
<evidence type="ECO:0000256" key="2">
    <source>
        <dbReference type="ARBA" id="ARBA00022737"/>
    </source>
</evidence>
<evidence type="ECO:0000256" key="1">
    <source>
        <dbReference type="ARBA" id="ARBA00022574"/>
    </source>
</evidence>
<accession>A0A8C4NE88</accession>
<sequence>NIMFLYFIPTNEIIEHPEIADIYTEHTHPALVAKYCPSGFYIASGDATGHVRIWDTTQKEHILKYEYHPFIGPIKDLAWTEDSKRIAVVGEGRDRFGAIFLWDSGSSVGEIIGHTKIVNSVDIRQVRPYRLVTGSDDNSAAFFHGLPFKFQFTMKVMPHVCFLHQGIIIYDGKTGEKVCGLGGDKAHNGGIYAVSWSPDGSQLLSASGDRSARLWDVAKATAISTFSFGSNIVDQQLGCLWQGDYLLSLSMDGRISYLDPSCPAHPHRVIHGHTKSIQCLTVHKPKTIISASHDGHMNIFFSGGNGVGSTFEGQGHTNQVCGMGVEDGDLLLSCGMDDTLRFSGVQDMLKLEKQPNSLAVGPDGYAVVLCIEQLVLLKNRKKVYTLDIEDYAPKDVALHAAGDTVAVGGDDSKVHLYSIDGNVLRTRASPETLDVPGPVMSLAYSPDGSILAVVNANKVITTYKVADGYKEHNNYYGHHAKPVSLAWSPDNQHFATSGMDCLVYVWNVEDPDKWIKITDAHRMYHISSLAWLNAHILVTTSQDTTIKQWTINY</sequence>
<feature type="repeat" description="WD" evidence="4">
    <location>
        <begin position="475"/>
        <end position="509"/>
    </location>
</feature>
<name>A0A8C4NE88_EPTBU</name>
<proteinExistence type="inferred from homology"/>
<dbReference type="CDD" id="cd00200">
    <property type="entry name" value="WD40"/>
    <property type="match status" value="1"/>
</dbReference>
<dbReference type="Proteomes" id="UP000694388">
    <property type="component" value="Unplaced"/>
</dbReference>
<feature type="repeat" description="WD" evidence="4">
    <location>
        <begin position="184"/>
        <end position="225"/>
    </location>
</feature>
<dbReference type="PANTHER" id="PTHR19856">
    <property type="entry name" value="WD-REPEATCONTAINING PROTEIN WDR1"/>
    <property type="match status" value="1"/>
</dbReference>
<keyword evidence="6" id="KW-1185">Reference proteome</keyword>
<dbReference type="GO" id="GO:0030864">
    <property type="term" value="C:cortical actin cytoskeleton"/>
    <property type="evidence" value="ECO:0007669"/>
    <property type="project" value="TreeGrafter"/>
</dbReference>
<evidence type="ECO:0000256" key="3">
    <source>
        <dbReference type="ARBA" id="ARBA00038366"/>
    </source>
</evidence>
<comment type="similarity">
    <text evidence="3">Belongs to the WD repeat AIP1 family.</text>
</comment>
<keyword evidence="1 4" id="KW-0853">WD repeat</keyword>
<dbReference type="FunFam" id="2.130.10.10:FF:000203">
    <property type="entry name" value="WD repeat domain 1"/>
    <property type="match status" value="1"/>
</dbReference>
<dbReference type="GO" id="GO:0040011">
    <property type="term" value="P:locomotion"/>
    <property type="evidence" value="ECO:0007669"/>
    <property type="project" value="TreeGrafter"/>
</dbReference>
<dbReference type="InterPro" id="IPR019775">
    <property type="entry name" value="WD40_repeat_CS"/>
</dbReference>
<dbReference type="PROSITE" id="PS50294">
    <property type="entry name" value="WD_REPEATS_REGION"/>
    <property type="match status" value="2"/>
</dbReference>
<dbReference type="GO" id="GO:0051015">
    <property type="term" value="F:actin filament binding"/>
    <property type="evidence" value="ECO:0007669"/>
    <property type="project" value="TreeGrafter"/>
</dbReference>
<evidence type="ECO:0000313" key="5">
    <source>
        <dbReference type="Ensembl" id="ENSEBUP00000001217.1"/>
    </source>
</evidence>
<dbReference type="InterPro" id="IPR036322">
    <property type="entry name" value="WD40_repeat_dom_sf"/>
</dbReference>
<dbReference type="Pfam" id="PF00400">
    <property type="entry name" value="WD40"/>
    <property type="match status" value="5"/>
</dbReference>
<dbReference type="Ensembl" id="ENSEBUT00000001540.1">
    <property type="protein sequence ID" value="ENSEBUP00000001217.1"/>
    <property type="gene ID" value="ENSEBUG00000001028.1"/>
</dbReference>
<evidence type="ECO:0000313" key="6">
    <source>
        <dbReference type="Proteomes" id="UP000694388"/>
    </source>
</evidence>
<dbReference type="InterPro" id="IPR015943">
    <property type="entry name" value="WD40/YVTN_repeat-like_dom_sf"/>
</dbReference>
<dbReference type="SUPFAM" id="SSF50978">
    <property type="entry name" value="WD40 repeat-like"/>
    <property type="match status" value="2"/>
</dbReference>
<dbReference type="OMA" id="GSIDTCV"/>
<reference evidence="5" key="2">
    <citation type="submission" date="2025-09" db="UniProtKB">
        <authorList>
            <consortium name="Ensembl"/>
        </authorList>
    </citation>
    <scope>IDENTIFICATION</scope>
</reference>
<dbReference type="GeneTree" id="ENSGT00390000009416"/>
<feature type="repeat" description="WD" evidence="4">
    <location>
        <begin position="23"/>
        <end position="64"/>
    </location>
</feature>
<dbReference type="PANTHER" id="PTHR19856:SF0">
    <property type="entry name" value="WD REPEAT-CONTAINING PROTEIN 1"/>
    <property type="match status" value="1"/>
</dbReference>
<dbReference type="PROSITE" id="PS50082">
    <property type="entry name" value="WD_REPEATS_2"/>
    <property type="match status" value="3"/>
</dbReference>
<dbReference type="PROSITE" id="PS00678">
    <property type="entry name" value="WD_REPEATS_1"/>
    <property type="match status" value="1"/>
</dbReference>
<dbReference type="SMART" id="SM00320">
    <property type="entry name" value="WD40"/>
    <property type="match status" value="10"/>
</dbReference>
<reference evidence="5" key="1">
    <citation type="submission" date="2025-08" db="UniProtKB">
        <authorList>
            <consortium name="Ensembl"/>
        </authorList>
    </citation>
    <scope>IDENTIFICATION</scope>
</reference>
<dbReference type="Gene3D" id="2.130.10.10">
    <property type="entry name" value="YVTN repeat-like/Quinoprotein amine dehydrogenase"/>
    <property type="match status" value="2"/>
</dbReference>